<dbReference type="PANTHER" id="PTHR31104">
    <property type="entry name" value="PEPTIDE-N4-(N-ACETYL-BETA-GLUCOSAMINYL)ASPARAGINE AMIDASE A PROTEIN"/>
    <property type="match status" value="1"/>
</dbReference>
<proteinExistence type="predicted"/>
<keyword evidence="1" id="KW-0472">Membrane</keyword>
<feature type="transmembrane region" description="Helical" evidence="1">
    <location>
        <begin position="107"/>
        <end position="128"/>
    </location>
</feature>
<dbReference type="RefSeq" id="XP_043130015.1">
    <property type="nucleotide sequence ID" value="XM_043274080.1"/>
</dbReference>
<dbReference type="EMBL" id="BOPL01000012">
    <property type="protein sequence ID" value="GIK06829.1"/>
    <property type="molecule type" value="Genomic_DNA"/>
</dbReference>
<dbReference type="Proteomes" id="UP000710440">
    <property type="component" value="Unassembled WGS sequence"/>
</dbReference>
<feature type="domain" description="Peptide N-acetyl-beta-D-glucosaminyl asparaginase amidase A N-terminal" evidence="2">
    <location>
        <begin position="159"/>
        <end position="487"/>
    </location>
</feature>
<dbReference type="InterPro" id="IPR056948">
    <property type="entry name" value="PNGaseA_N"/>
</dbReference>
<dbReference type="InterPro" id="IPR021102">
    <property type="entry name" value="PNGase_A"/>
</dbReference>
<dbReference type="OrthoDB" id="1612078at2759"/>
<evidence type="ECO:0000259" key="2">
    <source>
        <dbReference type="Pfam" id="PF12222"/>
    </source>
</evidence>
<reference evidence="3 4" key="1">
    <citation type="submission" date="2021-02" db="EMBL/GenBank/DDBJ databases">
        <title>Pan-genome distribution and transcriptional activeness of fungal secondary metabolism genes in Aspergillus section Fumigati.</title>
        <authorList>
            <person name="Takahashi H."/>
            <person name="Umemura M."/>
            <person name="Ninomiya A."/>
            <person name="Kusuya Y."/>
            <person name="Urayama S."/>
            <person name="Shimizu M."/>
            <person name="Watanabe A."/>
            <person name="Kamei K."/>
            <person name="Yaguchi T."/>
            <person name="Hagiwara D."/>
        </authorList>
    </citation>
    <scope>NUCLEOTIDE SEQUENCE [LARGE SCALE GENOMIC DNA]</scope>
    <source>
        <strain evidence="3 4">IFM 47045</strain>
    </source>
</reference>
<evidence type="ECO:0000256" key="1">
    <source>
        <dbReference type="SAM" id="Phobius"/>
    </source>
</evidence>
<dbReference type="AlphaFoldDB" id="A0A9P3C2Z3"/>
<dbReference type="GeneID" id="66930463"/>
<gene>
    <name evidence="3" type="ORF">Aspvir_002481</name>
</gene>
<keyword evidence="1" id="KW-1133">Transmembrane helix</keyword>
<protein>
    <recommendedName>
        <fullName evidence="2">Peptide N-acetyl-beta-D-glucosaminyl asparaginase amidase A N-terminal domain-containing protein</fullName>
    </recommendedName>
</protein>
<dbReference type="Pfam" id="PF25156">
    <property type="entry name" value="PNGase_A_C"/>
    <property type="match status" value="1"/>
</dbReference>
<name>A0A9P3C2Z3_ASPVI</name>
<feature type="transmembrane region" description="Helical" evidence="1">
    <location>
        <begin position="28"/>
        <end position="49"/>
    </location>
</feature>
<accession>A0A9P3C2Z3</accession>
<comment type="caution">
    <text evidence="3">The sequence shown here is derived from an EMBL/GenBank/DDBJ whole genome shotgun (WGS) entry which is preliminary data.</text>
</comment>
<dbReference type="Pfam" id="PF12222">
    <property type="entry name" value="PNGaseA"/>
    <property type="match status" value="1"/>
</dbReference>
<sequence length="716" mass="78495">MARSEKMEQGHGSSRGFLLGCSMSQAQVVMMLVSTLLLSCCFAVSFATIRRYRRISKVEAKELSLDDITIYKESRLDTRSELKPSVSLDWNRNQGDFVRNCPYQIKIVCMALSLMLCAAFIWLGYLPLECLSGIATGQVSASTSNTTGVLEVFQVYQPVSIAGGADSACNDEILLMDHVFAYSYGKPFVGYYNPPKCDFDTVRINLTVTSKGRQYDRLAIMYLGDAEVFRTSTAEPTTNGIVWTYIKEMSQYNALWKERQKLIFDLGNLISDVYTGSFNATLTAVFSQRGTTIRTADMILPISARKSASNASSALIVPSDNAEIAYQFPSNTARAIVSISACGQSTEEFWWSNVFSSDTESFVNTVGELYGYSPFREIQLYIDGLLAGVIWPFPIIFTGGVAPGFWRPIVGIDAFDLRQPEIDISPFLPLLTDGREHSFEIKIVGLEIQANGTARLSDSVGSYWVVTGNIFLYLEEDAPYSKSDQSQNEPKIISPTPQFTITRLLTKDEKGVNDTLLYSVVAERTLSITSTQSTWHQSLKYSNSGLLNQKGLSQANRQLTSGKIFAAKIGVNGTTDDLTFEYPLFVNTTYGITDTELTINAHMDRGLDIAATGVTGISTYTLTSGPLRLHTRQRGSAFYHSVTGGGSTSAGDTTDVFESIAEQSYHRTVRAINGSVVSDTDGRPQTASFKAIQGILSSSGRDSVRSIIGRGPGGKN</sequence>
<keyword evidence="4" id="KW-1185">Reference proteome</keyword>
<keyword evidence="1" id="KW-0812">Transmembrane</keyword>
<evidence type="ECO:0000313" key="4">
    <source>
        <dbReference type="Proteomes" id="UP000710440"/>
    </source>
</evidence>
<organism evidence="3 4">
    <name type="scientific">Aspergillus viridinutans</name>
    <dbReference type="NCBI Taxonomy" id="75553"/>
    <lineage>
        <taxon>Eukaryota</taxon>
        <taxon>Fungi</taxon>
        <taxon>Dikarya</taxon>
        <taxon>Ascomycota</taxon>
        <taxon>Pezizomycotina</taxon>
        <taxon>Eurotiomycetes</taxon>
        <taxon>Eurotiomycetidae</taxon>
        <taxon>Eurotiales</taxon>
        <taxon>Aspergillaceae</taxon>
        <taxon>Aspergillus</taxon>
        <taxon>Aspergillus subgen. Fumigati</taxon>
    </lineage>
</organism>
<evidence type="ECO:0000313" key="3">
    <source>
        <dbReference type="EMBL" id="GIK06829.1"/>
    </source>
</evidence>